<evidence type="ECO:0000256" key="1">
    <source>
        <dbReference type="SAM" id="Coils"/>
    </source>
</evidence>
<gene>
    <name evidence="2" type="ORF">UFOVP150_28</name>
</gene>
<dbReference type="Gene3D" id="3.60.21.10">
    <property type="match status" value="1"/>
</dbReference>
<sequence length="391" mass="43871">MGINEKYLDFCVTNRQKEVVIAVIEHGSLRAAAKALGSAYTSVHEIFHKVQKRAAMSGKDPENNLDSAVPAGHFVTGISRMTKEPDGSLLWTKTNIAKEKQLELMKEAIKALTDDVPRVEKRKTLSGKELAKYNDDLMAVYPLGDPHIGMMAWGEECGEDWDLKISEAKFTEVFDRLVRTAPHCKQAVILNLGDFFHADNTEGVTQRSGHHLDLDGRYSKMIRVGMKIMRRMIESALEIHGTVRVINVIGNHDDTGAMFLSVALANIYENEPRVIIDISPAPFHYVRFGKVLIGAHHGHTCKADRLPGVMAADRARDWGETEHRYWMTGHIHHDTLKEYPGVKVESFRTLAAKDAYAAWGGYRSGQDSKCIVMHNEYGEVERHTVNIAQVK</sequence>
<dbReference type="InterPro" id="IPR029052">
    <property type="entry name" value="Metallo-depent_PP-like"/>
</dbReference>
<feature type="coiled-coil region" evidence="1">
    <location>
        <begin position="95"/>
        <end position="122"/>
    </location>
</feature>
<protein>
    <submittedName>
        <fullName evidence="2">Uncharacterized protein</fullName>
    </submittedName>
</protein>
<dbReference type="SUPFAM" id="SSF56300">
    <property type="entry name" value="Metallo-dependent phosphatases"/>
    <property type="match status" value="1"/>
</dbReference>
<evidence type="ECO:0000313" key="2">
    <source>
        <dbReference type="EMBL" id="CAB5155775.1"/>
    </source>
</evidence>
<organism evidence="2">
    <name type="scientific">uncultured Caudovirales phage</name>
    <dbReference type="NCBI Taxonomy" id="2100421"/>
    <lineage>
        <taxon>Viruses</taxon>
        <taxon>Duplodnaviria</taxon>
        <taxon>Heunggongvirae</taxon>
        <taxon>Uroviricota</taxon>
        <taxon>Caudoviricetes</taxon>
        <taxon>Peduoviridae</taxon>
        <taxon>Maltschvirus</taxon>
        <taxon>Maltschvirus maltsch</taxon>
    </lineage>
</organism>
<keyword evidence="1" id="KW-0175">Coiled coil</keyword>
<accession>A0A6J7W6Q5</accession>
<proteinExistence type="predicted"/>
<name>A0A6J7W6Q5_9CAUD</name>
<reference evidence="2" key="1">
    <citation type="submission" date="2020-05" db="EMBL/GenBank/DDBJ databases">
        <authorList>
            <person name="Chiriac C."/>
            <person name="Salcher M."/>
            <person name="Ghai R."/>
            <person name="Kavagutti S V."/>
        </authorList>
    </citation>
    <scope>NUCLEOTIDE SEQUENCE</scope>
</reference>
<dbReference type="EMBL" id="LR798199">
    <property type="protein sequence ID" value="CAB5155775.1"/>
    <property type="molecule type" value="Genomic_DNA"/>
</dbReference>